<dbReference type="VEuPathDB" id="TriTrypDB:TvY486_0303930"/>
<accession>G0TTD6</accession>
<proteinExistence type="predicted"/>
<name>G0TTD6_TRYVY</name>
<sequence length="118" mass="13288">MPWTLRKVTCIKTHTHRARSRWLIVLASTTRVHRPTLSFRYSFLSLLFSAISEAAVDWGWVLTSRDGRNKGVEEGSFCIIGWIVCLPSIPPSRLGKYPPKCGKLTVQGAYIIAEVSQL</sequence>
<gene>
    <name evidence="1" type="ORF">TVY486_0303930</name>
</gene>
<reference evidence="1" key="1">
    <citation type="journal article" date="2012" name="Proc. Natl. Acad. Sci. U.S.A.">
        <title>Antigenic diversity is generated by distinct evolutionary mechanisms in African trypanosome species.</title>
        <authorList>
            <person name="Jackson A.P."/>
            <person name="Berry A."/>
            <person name="Aslett M."/>
            <person name="Allison H.C."/>
            <person name="Burton P."/>
            <person name="Vavrova-Anderson J."/>
            <person name="Brown R."/>
            <person name="Browne H."/>
            <person name="Corton N."/>
            <person name="Hauser H."/>
            <person name="Gamble J."/>
            <person name="Gilderthorp R."/>
            <person name="Marcello L."/>
            <person name="McQuillan J."/>
            <person name="Otto T.D."/>
            <person name="Quail M.A."/>
            <person name="Sanders M.J."/>
            <person name="van Tonder A."/>
            <person name="Ginger M.L."/>
            <person name="Field M.C."/>
            <person name="Barry J.D."/>
            <person name="Hertz-Fowler C."/>
            <person name="Berriman M."/>
        </authorList>
    </citation>
    <scope>NUCLEOTIDE SEQUENCE</scope>
    <source>
        <strain evidence="1">Y486</strain>
    </source>
</reference>
<dbReference type="EMBL" id="HE573019">
    <property type="protein sequence ID" value="CCC47217.1"/>
    <property type="molecule type" value="Genomic_DNA"/>
</dbReference>
<organism evidence="1">
    <name type="scientific">Trypanosoma vivax (strain Y486)</name>
    <dbReference type="NCBI Taxonomy" id="1055687"/>
    <lineage>
        <taxon>Eukaryota</taxon>
        <taxon>Discoba</taxon>
        <taxon>Euglenozoa</taxon>
        <taxon>Kinetoplastea</taxon>
        <taxon>Metakinetoplastina</taxon>
        <taxon>Trypanosomatida</taxon>
        <taxon>Trypanosomatidae</taxon>
        <taxon>Trypanosoma</taxon>
        <taxon>Duttonella</taxon>
    </lineage>
</organism>
<evidence type="ECO:0000313" key="1">
    <source>
        <dbReference type="EMBL" id="CCC47217.1"/>
    </source>
</evidence>
<dbReference type="AlphaFoldDB" id="G0TTD6"/>
<protein>
    <submittedName>
        <fullName evidence="1">Uncharacterized protein</fullName>
    </submittedName>
</protein>